<feature type="compositionally biased region" description="Low complexity" evidence="1">
    <location>
        <begin position="441"/>
        <end position="464"/>
    </location>
</feature>
<gene>
    <name evidence="3" type="ORF">I6G59_03945</name>
</gene>
<dbReference type="CDD" id="cd00085">
    <property type="entry name" value="HNHc"/>
    <property type="match status" value="1"/>
</dbReference>
<feature type="compositionally biased region" description="Low complexity" evidence="1">
    <location>
        <begin position="885"/>
        <end position="915"/>
    </location>
</feature>
<feature type="region of interest" description="Disordered" evidence="1">
    <location>
        <begin position="841"/>
        <end position="1021"/>
    </location>
</feature>
<feature type="region of interest" description="Disordered" evidence="1">
    <location>
        <begin position="90"/>
        <end position="145"/>
    </location>
</feature>
<protein>
    <submittedName>
        <fullName evidence="3">DUF222 domain-containing protein</fullName>
    </submittedName>
</protein>
<feature type="compositionally biased region" description="Polar residues" evidence="1">
    <location>
        <begin position="90"/>
        <end position="100"/>
    </location>
</feature>
<feature type="region of interest" description="Disordered" evidence="1">
    <location>
        <begin position="1"/>
        <end position="23"/>
    </location>
</feature>
<evidence type="ECO:0000256" key="1">
    <source>
        <dbReference type="SAM" id="MobiDB-lite"/>
    </source>
</evidence>
<evidence type="ECO:0000259" key="2">
    <source>
        <dbReference type="SMART" id="SM00507"/>
    </source>
</evidence>
<evidence type="ECO:0000313" key="4">
    <source>
        <dbReference type="Proteomes" id="UP000594979"/>
    </source>
</evidence>
<organism evidence="3 4">
    <name type="scientific">Brevibacterium casei</name>
    <dbReference type="NCBI Taxonomy" id="33889"/>
    <lineage>
        <taxon>Bacteria</taxon>
        <taxon>Bacillati</taxon>
        <taxon>Actinomycetota</taxon>
        <taxon>Actinomycetes</taxon>
        <taxon>Micrococcales</taxon>
        <taxon>Brevibacteriaceae</taxon>
        <taxon>Brevibacterium</taxon>
    </lineage>
</organism>
<name>A0A7T2WQS5_9MICO</name>
<dbReference type="KEGG" id="bcau:I6G59_03945"/>
<dbReference type="SMART" id="SM00507">
    <property type="entry name" value="HNHc"/>
    <property type="match status" value="1"/>
</dbReference>
<dbReference type="EMBL" id="CP065682">
    <property type="protein sequence ID" value="QPS34490.1"/>
    <property type="molecule type" value="Genomic_DNA"/>
</dbReference>
<feature type="compositionally biased region" description="Polar residues" evidence="1">
    <location>
        <begin position="425"/>
        <end position="437"/>
    </location>
</feature>
<dbReference type="AlphaFoldDB" id="A0A7T2WQS5"/>
<evidence type="ECO:0000313" key="3">
    <source>
        <dbReference type="EMBL" id="QPS34490.1"/>
    </source>
</evidence>
<feature type="domain" description="HNH nuclease" evidence="2">
    <location>
        <begin position="583"/>
        <end position="640"/>
    </location>
</feature>
<feature type="compositionally biased region" description="Basic residues" evidence="1">
    <location>
        <begin position="841"/>
        <end position="858"/>
    </location>
</feature>
<dbReference type="InterPro" id="IPR003615">
    <property type="entry name" value="HNH_nuc"/>
</dbReference>
<dbReference type="RefSeq" id="WP_197932190.1">
    <property type="nucleotide sequence ID" value="NZ_CP065682.1"/>
</dbReference>
<feature type="compositionally biased region" description="Low complexity" evidence="1">
    <location>
        <begin position="11"/>
        <end position="21"/>
    </location>
</feature>
<proteinExistence type="predicted"/>
<sequence>MRDTTADLSGPDDPGTGTPGPVASSRYTLHLGSNLTDLATASTTVDLAHLTVFELTAGHILAEIIHDHDHPTPTDGSPYRFATIAETLNRHNGQPDSSHVANDAPTRPESADATSNTAPSAPADSGHVPVPADESGSPRLSAPADSTIEHPTIQDLPDFPGYTPDTTFSAWVHDHVATEHLGAISTILGTTTARTYRHLTQAVTLIHGLPRFTARARSGEFTLAHMITAADLCQTVALEHLPRLDQHLATRRADVTSDTLRTGLRKLIHLLQTPDDRSHIAAQRRRVDVDTFGNGTACLSITAPADEIHAAYARVNAMARAIHNGQTSTLNLPAGVEIIDERTISALMCDMFLRPHPKLAIRVRELDPITGIETHRETPLLDENGEPRFHYDDTTITGLTDLLTPGAAPDGTSHRPNPAGLESAGTCTIGNSPSGTGRSLAPPTGTGAARTGTGPAGTLPAGAGSFEAGKTEPTDSTSRHAPGASFFPHGRPQPVVVEYSILVDMESGPEAMRNQAGVIVTVPFLTLTGDANLPGTLADGSPIPAETARRIAAGAPTLTRILTDPATGTPLDAQALTYAIPKPVRRTLINQWATCTFPGCTRTAEKTEIDHVDPFNHTDPIRGGLTQFGNLHPLCKKHHAVKTARRYAVGMNDRGSGTSRVAYEFPHGLMTTIVAPDQPIDIDHALAFADLARMRPCRWVTPEHLMPEQPNSVEVMPSHTHVREQAAEEQRLAEVAERDRQLREATEKSIAARQRSRLEQALRREHAAFPACLPPGHDPVRMKALPPGTSDPFAAADTERGWSSQRSSSLVWCTGRSLCETDPPLGHHPLGPVEPITRHRSLAQQRKHAIAQRAKRLRAATEAKRQPARRRNTGGRKPKPRRTPTGHSTPTTTSPNPTTSPTRRTTTRQSSVASTPQVPPSIDPWTWAVDPDSDTRAPWESTVDASSTSGHPATANLDTTLPDPSATSANTNPTTANPTTANAGPGFVTRGPVTEYDTSFTRQPPPVINWDHDPVTDPPPF</sequence>
<feature type="compositionally biased region" description="Basic residues" evidence="1">
    <location>
        <begin position="866"/>
        <end position="884"/>
    </location>
</feature>
<feature type="region of interest" description="Disordered" evidence="1">
    <location>
        <begin position="401"/>
        <end position="490"/>
    </location>
</feature>
<feature type="compositionally biased region" description="Polar residues" evidence="1">
    <location>
        <begin position="943"/>
        <end position="959"/>
    </location>
</feature>
<accession>A0A7T2WQS5</accession>
<feature type="compositionally biased region" description="Low complexity" evidence="1">
    <location>
        <begin position="964"/>
        <end position="986"/>
    </location>
</feature>
<reference evidence="3 4" key="1">
    <citation type="submission" date="2020-12" db="EMBL/GenBank/DDBJ databases">
        <title>FDA dAtabase for Regulatory Grade micrObial Sequences (FDA-ARGOS): Supporting development and validation of Infectious Disease Dx tests.</title>
        <authorList>
            <person name="Sproer C."/>
            <person name="Gronow S."/>
            <person name="Severitt S."/>
            <person name="Schroder I."/>
            <person name="Tallon L."/>
            <person name="Sadzewicz L."/>
            <person name="Zhao X."/>
            <person name="Boylan J."/>
            <person name="Ott S."/>
            <person name="Bowen H."/>
            <person name="Vavikolanu K."/>
            <person name="Mehta A."/>
            <person name="Aluvathingal J."/>
            <person name="Nadendla S."/>
            <person name="Lowell S."/>
            <person name="Myers T."/>
            <person name="Yan Y."/>
            <person name="Sichtig H."/>
        </authorList>
    </citation>
    <scope>NUCLEOTIDE SEQUENCE [LARGE SCALE GENOMIC DNA]</scope>
    <source>
        <strain evidence="3 4">FDAARGOS_902</strain>
    </source>
</reference>
<dbReference type="Proteomes" id="UP000594979">
    <property type="component" value="Chromosome"/>
</dbReference>